<feature type="domain" description="HMA" evidence="7">
    <location>
        <begin position="9"/>
        <end position="72"/>
    </location>
</feature>
<keyword evidence="4" id="KW-0449">Lipoprotein</keyword>
<dbReference type="AlphaFoldDB" id="A0AAV3RFW1"/>
<keyword evidence="4" id="KW-0636">Prenylation</keyword>
<feature type="compositionally biased region" description="Basic and acidic residues" evidence="6">
    <location>
        <begin position="97"/>
        <end position="113"/>
    </location>
</feature>
<organism evidence="8 9">
    <name type="scientific">Lithospermum erythrorhizon</name>
    <name type="common">Purple gromwell</name>
    <name type="synonym">Lithospermum officinale var. erythrorhizon</name>
    <dbReference type="NCBI Taxonomy" id="34254"/>
    <lineage>
        <taxon>Eukaryota</taxon>
        <taxon>Viridiplantae</taxon>
        <taxon>Streptophyta</taxon>
        <taxon>Embryophyta</taxon>
        <taxon>Tracheophyta</taxon>
        <taxon>Spermatophyta</taxon>
        <taxon>Magnoliopsida</taxon>
        <taxon>eudicotyledons</taxon>
        <taxon>Gunneridae</taxon>
        <taxon>Pentapetalae</taxon>
        <taxon>asterids</taxon>
        <taxon>lamiids</taxon>
        <taxon>Boraginales</taxon>
        <taxon>Boraginaceae</taxon>
        <taxon>Boraginoideae</taxon>
        <taxon>Lithospermeae</taxon>
        <taxon>Lithospermum</taxon>
    </lineage>
</organism>
<feature type="compositionally biased region" description="Low complexity" evidence="6">
    <location>
        <begin position="155"/>
        <end position="173"/>
    </location>
</feature>
<evidence type="ECO:0000256" key="5">
    <source>
        <dbReference type="ARBA" id="ARBA00024045"/>
    </source>
</evidence>
<feature type="region of interest" description="Disordered" evidence="6">
    <location>
        <begin position="289"/>
        <end position="339"/>
    </location>
</feature>
<keyword evidence="2" id="KW-0488">Methylation</keyword>
<evidence type="ECO:0000256" key="3">
    <source>
        <dbReference type="ARBA" id="ARBA00022723"/>
    </source>
</evidence>
<dbReference type="GO" id="GO:0009626">
    <property type="term" value="P:plant-type hypersensitive response"/>
    <property type="evidence" value="ECO:0007669"/>
    <property type="project" value="UniProtKB-KW"/>
</dbReference>
<dbReference type="PANTHER" id="PTHR45868">
    <property type="entry name" value="HEAVY METAL-ASSOCIATED ISOPRENYLATED PLANT PROTEIN 33-RELATED"/>
    <property type="match status" value="1"/>
</dbReference>
<keyword evidence="3" id="KW-0479">Metal-binding</keyword>
<evidence type="ECO:0000313" key="9">
    <source>
        <dbReference type="Proteomes" id="UP001454036"/>
    </source>
</evidence>
<dbReference type="Proteomes" id="UP001454036">
    <property type="component" value="Unassembled WGS sequence"/>
</dbReference>
<dbReference type="GO" id="GO:0016020">
    <property type="term" value="C:membrane"/>
    <property type="evidence" value="ECO:0007669"/>
    <property type="project" value="UniProtKB-SubCell"/>
</dbReference>
<protein>
    <recommendedName>
        <fullName evidence="7">HMA domain-containing protein</fullName>
    </recommendedName>
</protein>
<comment type="caution">
    <text evidence="8">The sequence shown here is derived from an EMBL/GenBank/DDBJ whole genome shotgun (WGS) entry which is preliminary data.</text>
</comment>
<evidence type="ECO:0000313" key="8">
    <source>
        <dbReference type="EMBL" id="GAA0173853.1"/>
    </source>
</evidence>
<proteinExistence type="inferred from homology"/>
<sequence>MSKQDMLKIQNNVLRVNIHCDGCKQKVKKTLQKIEGVYKVSIDVDQGKVTVSGNVDGETLVRKLEKSGKHAELWGAQKNSSIMNNQFKNMQIDDLKGQKDNKSQKGSGKDHQQKGGQQPSHQPMMMMPQKGGQQPSQQQMMMMQHMKDLKDLKEQQNGVQQPSQQQMMMMQQMKDSKGPPKDQKSVKFNMHEDESDDYDDDDDFDSEFDEEDDYDDDDHAPQDKKMQAKMNGHASNDHGNMGGGCNGKHGPNKMMNGHGTNDVSKKGGKKGGGGGMAGMLKQLKAIGGKKDVKEGKGGKNKKGVNPDQVGNNGGRKSGKGKGEKNVDFGEKGGESMGKNAFGGKIDGGFMMNKMPHGLQDNNMYKKGGAGGGNIGPVGQMGPMEQMRNVQPQGPMGNHPMDQMRNFPAVQGFPAGGGGMNHGGEYHQGMGQGPPQVNPYNQQQYMAQMMNQQQRGYGGPDMYPPMYAQPHPSLMYGSPMARPTENFSHMFSDENTDSCSVM</sequence>
<feature type="compositionally biased region" description="Basic and acidic residues" evidence="6">
    <location>
        <begin position="174"/>
        <end position="192"/>
    </location>
</feature>
<feature type="compositionally biased region" description="Basic and acidic residues" evidence="6">
    <location>
        <begin position="320"/>
        <end position="333"/>
    </location>
</feature>
<dbReference type="Gene3D" id="3.30.70.100">
    <property type="match status" value="1"/>
</dbReference>
<dbReference type="FunFam" id="3.30.70.100:FF:000008">
    <property type="entry name" value="Copper transport protein ATOX1"/>
    <property type="match status" value="1"/>
</dbReference>
<name>A0AAV3RFW1_LITER</name>
<keyword evidence="9" id="KW-1185">Reference proteome</keyword>
<dbReference type="GO" id="GO:0046872">
    <property type="term" value="F:metal ion binding"/>
    <property type="evidence" value="ECO:0007669"/>
    <property type="project" value="UniProtKB-KW"/>
</dbReference>
<dbReference type="PROSITE" id="PS50846">
    <property type="entry name" value="HMA_2"/>
    <property type="match status" value="1"/>
</dbReference>
<dbReference type="PANTHER" id="PTHR45868:SF93">
    <property type="entry name" value="OS12G0144600 PROTEIN"/>
    <property type="match status" value="1"/>
</dbReference>
<comment type="subcellular location">
    <subcellularLocation>
        <location evidence="1">Membrane</location>
        <topology evidence="1">Peripheral membrane protein</topology>
    </subcellularLocation>
</comment>
<feature type="compositionally biased region" description="Low complexity" evidence="6">
    <location>
        <begin position="117"/>
        <end position="139"/>
    </location>
</feature>
<evidence type="ECO:0000256" key="1">
    <source>
        <dbReference type="ARBA" id="ARBA00004170"/>
    </source>
</evidence>
<feature type="compositionally biased region" description="Acidic residues" evidence="6">
    <location>
        <begin position="193"/>
        <end position="218"/>
    </location>
</feature>
<comment type="similarity">
    <text evidence="5">Belongs to the HIPP family.</text>
</comment>
<evidence type="ECO:0000256" key="6">
    <source>
        <dbReference type="SAM" id="MobiDB-lite"/>
    </source>
</evidence>
<evidence type="ECO:0000256" key="4">
    <source>
        <dbReference type="ARBA" id="ARBA00023289"/>
    </source>
</evidence>
<dbReference type="InterPro" id="IPR036163">
    <property type="entry name" value="HMA_dom_sf"/>
</dbReference>
<feature type="region of interest" description="Disordered" evidence="6">
    <location>
        <begin position="153"/>
        <end position="273"/>
    </location>
</feature>
<dbReference type="CDD" id="cd00371">
    <property type="entry name" value="HMA"/>
    <property type="match status" value="1"/>
</dbReference>
<dbReference type="EMBL" id="BAABME010008793">
    <property type="protein sequence ID" value="GAA0173853.1"/>
    <property type="molecule type" value="Genomic_DNA"/>
</dbReference>
<evidence type="ECO:0000256" key="2">
    <source>
        <dbReference type="ARBA" id="ARBA00022481"/>
    </source>
</evidence>
<gene>
    <name evidence="8" type="ORF">LIER_27374</name>
</gene>
<reference evidence="8 9" key="1">
    <citation type="submission" date="2024-01" db="EMBL/GenBank/DDBJ databases">
        <title>The complete chloroplast genome sequence of Lithospermum erythrorhizon: insights into the phylogenetic relationship among Boraginaceae species and the maternal lineages of purple gromwells.</title>
        <authorList>
            <person name="Okada T."/>
            <person name="Watanabe K."/>
        </authorList>
    </citation>
    <scope>NUCLEOTIDE SEQUENCE [LARGE SCALE GENOMIC DNA]</scope>
</reference>
<evidence type="ECO:0000259" key="7">
    <source>
        <dbReference type="PROSITE" id="PS50846"/>
    </source>
</evidence>
<dbReference type="SUPFAM" id="SSF55008">
    <property type="entry name" value="HMA, heavy metal-associated domain"/>
    <property type="match status" value="1"/>
</dbReference>
<dbReference type="InterPro" id="IPR006121">
    <property type="entry name" value="HMA_dom"/>
</dbReference>
<accession>A0AAV3RFW1</accession>
<dbReference type="Pfam" id="PF00403">
    <property type="entry name" value="HMA"/>
    <property type="match status" value="1"/>
</dbReference>
<feature type="region of interest" description="Disordered" evidence="6">
    <location>
        <begin position="97"/>
        <end position="139"/>
    </location>
</feature>